<name>A0A8S5RZF3_9CAUD</name>
<feature type="transmembrane region" description="Helical" evidence="2">
    <location>
        <begin position="57"/>
        <end position="76"/>
    </location>
</feature>
<evidence type="ECO:0000256" key="2">
    <source>
        <dbReference type="SAM" id="Phobius"/>
    </source>
</evidence>
<organism evidence="3">
    <name type="scientific">Myoviridae sp. ctNQV2</name>
    <dbReference type="NCBI Taxonomy" id="2827683"/>
    <lineage>
        <taxon>Viruses</taxon>
        <taxon>Duplodnaviria</taxon>
        <taxon>Heunggongvirae</taxon>
        <taxon>Uroviricota</taxon>
        <taxon>Caudoviricetes</taxon>
    </lineage>
</organism>
<reference evidence="3" key="1">
    <citation type="journal article" date="2021" name="Proc. Natl. Acad. Sci. U.S.A.">
        <title>A Catalog of Tens of Thousands of Viruses from Human Metagenomes Reveals Hidden Associations with Chronic Diseases.</title>
        <authorList>
            <person name="Tisza M.J."/>
            <person name="Buck C.B."/>
        </authorList>
    </citation>
    <scope>NUCLEOTIDE SEQUENCE</scope>
    <source>
        <strain evidence="3">CtNQV2</strain>
    </source>
</reference>
<sequence>MKKFVEYIKLLIKSNNGDSSKSFFLVSVTLTGILLLLICGLVLIIDVCCTGYIITDLYGVATVIASIASLFGAVGWTKVAGEKRFYDYKKYYPEEKQSLNNKSSNDSICVKPSEDDIENALK</sequence>
<evidence type="ECO:0000313" key="3">
    <source>
        <dbReference type="EMBL" id="DAF44125.1"/>
    </source>
</evidence>
<feature type="region of interest" description="Disordered" evidence="1">
    <location>
        <begin position="98"/>
        <end position="122"/>
    </location>
</feature>
<proteinExistence type="predicted"/>
<feature type="transmembrane region" description="Helical" evidence="2">
    <location>
        <begin position="23"/>
        <end position="45"/>
    </location>
</feature>
<protein>
    <submittedName>
        <fullName evidence="3">Uncharacterized protein</fullName>
    </submittedName>
</protein>
<keyword evidence="2" id="KW-0472">Membrane</keyword>
<keyword evidence="2" id="KW-1133">Transmembrane helix</keyword>
<feature type="compositionally biased region" description="Polar residues" evidence="1">
    <location>
        <begin position="98"/>
        <end position="107"/>
    </location>
</feature>
<evidence type="ECO:0000256" key="1">
    <source>
        <dbReference type="SAM" id="MobiDB-lite"/>
    </source>
</evidence>
<keyword evidence="2" id="KW-0812">Transmembrane</keyword>
<dbReference type="EMBL" id="BK032510">
    <property type="protein sequence ID" value="DAF44125.1"/>
    <property type="molecule type" value="Genomic_DNA"/>
</dbReference>
<accession>A0A8S5RZF3</accession>